<evidence type="ECO:0000256" key="4">
    <source>
        <dbReference type="ARBA" id="ARBA00023242"/>
    </source>
</evidence>
<evidence type="ECO:0000256" key="11">
    <source>
        <dbReference type="SAM" id="MobiDB-lite"/>
    </source>
</evidence>
<keyword evidence="4" id="KW-0539">Nucleus</keyword>
<comment type="subunit">
    <text evidence="7">Part of the TFIIIC subcomplex TFIIIC2, consisting of six subunits, GTF3C1, GTF3C2, GTF3C3, GTF3C4, GTF3C5 and GTF3C6. Interacts with GTF3C4 and GTF3C5.</text>
</comment>
<dbReference type="GO" id="GO:0005634">
    <property type="term" value="C:nucleus"/>
    <property type="evidence" value="ECO:0007669"/>
    <property type="project" value="UniProtKB-SubCell"/>
</dbReference>
<reference evidence="13" key="1">
    <citation type="thesis" date="2020" institute="ProQuest LLC" country="789 East Eisenhower Parkway, Ann Arbor, MI, USA">
        <title>Comparative Genomics and Chromosome Evolution.</title>
        <authorList>
            <person name="Mudd A.B."/>
        </authorList>
    </citation>
    <scope>NUCLEOTIDE SEQUENCE</scope>
    <source>
        <strain evidence="13">237g6f4</strain>
        <tissue evidence="13">Blood</tissue>
    </source>
</reference>
<evidence type="ECO:0000256" key="2">
    <source>
        <dbReference type="ARBA" id="ARBA00023125"/>
    </source>
</evidence>
<dbReference type="InterPro" id="IPR019481">
    <property type="entry name" value="TFIIIC_triple_barrel"/>
</dbReference>
<comment type="function">
    <text evidence="5">Involved in RNA polymerase III-mediated transcription. Integral, tightly associated component of the DNA-binding TFIIIC2 subcomplex that directly binds tRNA and virus-associated RNA promoters.</text>
</comment>
<keyword evidence="2" id="KW-0238">DNA-binding</keyword>
<comment type="caution">
    <text evidence="13">The sequence shown here is derived from an EMBL/GenBank/DDBJ whole genome shotgun (WGS) entry which is preliminary data.</text>
</comment>
<evidence type="ECO:0000256" key="7">
    <source>
        <dbReference type="ARBA" id="ARBA00065088"/>
    </source>
</evidence>
<dbReference type="EMBL" id="WNYA01000004">
    <property type="protein sequence ID" value="KAG8576649.1"/>
    <property type="molecule type" value="Genomic_DNA"/>
</dbReference>
<evidence type="ECO:0000256" key="10">
    <source>
        <dbReference type="ARBA" id="ARBA00079095"/>
    </source>
</evidence>
<dbReference type="AlphaFoldDB" id="A0AAV7BVF2"/>
<sequence length="254" mass="28370">MASNTVSYHQTTSVTSQCLPTDDDDDEEEEEQLVLVELTGIIDSDILEKCDNKCKILGINTEKPFLQVDKYVFAGEYEDALGTCVIFEELPDQGETESTKPKLKYKCHTVKKLNMTRTFLTEKKEGDEGGKIEWFQIKDDSSASWPQMICSFAQETEDVVESQSEDDDPGQLDVSNEDTGQVEQDIHSEGKQQSSDCEKGPSESEAKIHMNIEKLDCDPNLLHKEICVAGRDTPSAEGAFTQKEDLIHAASEDD</sequence>
<evidence type="ECO:0000256" key="8">
    <source>
        <dbReference type="ARBA" id="ARBA00069552"/>
    </source>
</evidence>
<dbReference type="Pfam" id="PF10419">
    <property type="entry name" value="TFIIIC_sub6"/>
    <property type="match status" value="1"/>
</dbReference>
<evidence type="ECO:0000256" key="9">
    <source>
        <dbReference type="ARBA" id="ARBA00078626"/>
    </source>
</evidence>
<dbReference type="InterPro" id="IPR042771">
    <property type="entry name" value="GTF3C6-like"/>
</dbReference>
<feature type="compositionally biased region" description="Basic and acidic residues" evidence="11">
    <location>
        <begin position="184"/>
        <end position="210"/>
    </location>
</feature>
<organism evidence="13 14">
    <name type="scientific">Engystomops pustulosus</name>
    <name type="common">Tungara frog</name>
    <name type="synonym">Physalaemus pustulosus</name>
    <dbReference type="NCBI Taxonomy" id="76066"/>
    <lineage>
        <taxon>Eukaryota</taxon>
        <taxon>Metazoa</taxon>
        <taxon>Chordata</taxon>
        <taxon>Craniata</taxon>
        <taxon>Vertebrata</taxon>
        <taxon>Euteleostomi</taxon>
        <taxon>Amphibia</taxon>
        <taxon>Batrachia</taxon>
        <taxon>Anura</taxon>
        <taxon>Neobatrachia</taxon>
        <taxon>Hyloidea</taxon>
        <taxon>Leptodactylidae</taxon>
        <taxon>Leiuperinae</taxon>
        <taxon>Engystomops</taxon>
    </lineage>
</organism>
<gene>
    <name evidence="13" type="ORF">GDO81_009918</name>
</gene>
<dbReference type="GO" id="GO:0006383">
    <property type="term" value="P:transcription by RNA polymerase III"/>
    <property type="evidence" value="ECO:0007669"/>
    <property type="project" value="InterPro"/>
</dbReference>
<dbReference type="PANTHER" id="PTHR21860">
    <property type="entry name" value="TRANSCRIPTION INITIATION FACTOR IIIC TFIIIC , POLYPEPTIDE 6-RELATED"/>
    <property type="match status" value="1"/>
</dbReference>
<feature type="region of interest" description="Disordered" evidence="11">
    <location>
        <begin position="156"/>
        <end position="210"/>
    </location>
</feature>
<dbReference type="GO" id="GO:0003677">
    <property type="term" value="F:DNA binding"/>
    <property type="evidence" value="ECO:0007669"/>
    <property type="project" value="UniProtKB-KW"/>
</dbReference>
<dbReference type="PANTHER" id="PTHR21860:SF2">
    <property type="entry name" value="GENERAL TRANSCRIPTION FACTOR 3C POLYPEPTIDE 6"/>
    <property type="match status" value="1"/>
</dbReference>
<feature type="domain" description="Transcription factor TFIIIC triple barrel" evidence="12">
    <location>
        <begin position="27"/>
        <end position="120"/>
    </location>
</feature>
<evidence type="ECO:0000313" key="13">
    <source>
        <dbReference type="EMBL" id="KAG8576649.1"/>
    </source>
</evidence>
<comment type="similarity">
    <text evidence="6">Belongs to the TFIIIC subunit 6 family.</text>
</comment>
<evidence type="ECO:0000256" key="6">
    <source>
        <dbReference type="ARBA" id="ARBA00061245"/>
    </source>
</evidence>
<evidence type="ECO:0000313" key="14">
    <source>
        <dbReference type="Proteomes" id="UP000824782"/>
    </source>
</evidence>
<accession>A0AAV7BVF2</accession>
<feature type="compositionally biased region" description="Polar residues" evidence="11">
    <location>
        <begin position="1"/>
        <end position="19"/>
    </location>
</feature>
<dbReference type="Gene3D" id="2.60.40.4370">
    <property type="match status" value="1"/>
</dbReference>
<name>A0AAV7BVF2_ENGPU</name>
<evidence type="ECO:0000256" key="1">
    <source>
        <dbReference type="ARBA" id="ARBA00004123"/>
    </source>
</evidence>
<keyword evidence="14" id="KW-1185">Reference proteome</keyword>
<evidence type="ECO:0000256" key="5">
    <source>
        <dbReference type="ARBA" id="ARBA00057927"/>
    </source>
</evidence>
<feature type="compositionally biased region" description="Acidic residues" evidence="11">
    <location>
        <begin position="156"/>
        <end position="170"/>
    </location>
</feature>
<dbReference type="FunFam" id="2.60.40.4370:FF:000001">
    <property type="entry name" value="general transcription factor 3C polypeptide 6"/>
    <property type="match status" value="1"/>
</dbReference>
<keyword evidence="3" id="KW-0804">Transcription</keyword>
<dbReference type="Proteomes" id="UP000824782">
    <property type="component" value="Unassembled WGS sequence"/>
</dbReference>
<protein>
    <recommendedName>
        <fullName evidence="8">General transcription factor 3C polypeptide 6</fullName>
    </recommendedName>
    <alternativeName>
        <fullName evidence="10">Transcription factor IIIC 35 kDa subunit</fullName>
    </alternativeName>
    <alternativeName>
        <fullName evidence="9">Transcription factor IIIC subunit 6</fullName>
    </alternativeName>
</protein>
<proteinExistence type="inferred from homology"/>
<evidence type="ECO:0000259" key="12">
    <source>
        <dbReference type="Pfam" id="PF10419"/>
    </source>
</evidence>
<feature type="compositionally biased region" description="Polar residues" evidence="11">
    <location>
        <begin position="173"/>
        <end position="182"/>
    </location>
</feature>
<evidence type="ECO:0000256" key="3">
    <source>
        <dbReference type="ARBA" id="ARBA00023163"/>
    </source>
</evidence>
<comment type="subcellular location">
    <subcellularLocation>
        <location evidence="1">Nucleus</location>
    </subcellularLocation>
</comment>
<feature type="region of interest" description="Disordered" evidence="11">
    <location>
        <begin position="1"/>
        <end position="29"/>
    </location>
</feature>
<dbReference type="GO" id="GO:0000127">
    <property type="term" value="C:transcription factor TFIIIC complex"/>
    <property type="evidence" value="ECO:0007669"/>
    <property type="project" value="TreeGrafter"/>
</dbReference>